<dbReference type="EMBL" id="JADKMY010000002">
    <property type="protein sequence ID" value="MBF4554038.1"/>
    <property type="molecule type" value="Genomic_DNA"/>
</dbReference>
<dbReference type="PROSITE" id="PS00687">
    <property type="entry name" value="ALDEHYDE_DEHYDR_GLU"/>
    <property type="match status" value="1"/>
</dbReference>
<evidence type="ECO:0000259" key="4">
    <source>
        <dbReference type="Pfam" id="PF00171"/>
    </source>
</evidence>
<dbReference type="Proteomes" id="UP000635902">
    <property type="component" value="Unassembled WGS sequence"/>
</dbReference>
<reference evidence="5 6" key="1">
    <citation type="submission" date="2020-10" db="EMBL/GenBank/DDBJ databases">
        <title>Novel species in genus Corynebacterium.</title>
        <authorList>
            <person name="Zhang G."/>
        </authorList>
    </citation>
    <scope>NUCLEOTIDE SEQUENCE [LARGE SCALE GENOMIC DNA]</scope>
    <source>
        <strain evidence="5 6">DSM 45110</strain>
    </source>
</reference>
<comment type="caution">
    <text evidence="5">The sequence shown here is derived from an EMBL/GenBank/DDBJ whole genome shotgun (WGS) entry which is preliminary data.</text>
</comment>
<name>A0ABR9ZKT5_9CORY</name>
<evidence type="ECO:0000256" key="3">
    <source>
        <dbReference type="RuleBase" id="RU003345"/>
    </source>
</evidence>
<proteinExistence type="inferred from homology"/>
<dbReference type="Gene3D" id="3.40.605.10">
    <property type="entry name" value="Aldehyde Dehydrogenase, Chain A, domain 1"/>
    <property type="match status" value="1"/>
</dbReference>
<dbReference type="InterPro" id="IPR016162">
    <property type="entry name" value="Ald_DH_N"/>
</dbReference>
<comment type="similarity">
    <text evidence="3">Belongs to the aldehyde dehydrogenase family.</text>
</comment>
<dbReference type="CDD" id="cd07103">
    <property type="entry name" value="ALDH_F5_SSADH_GabD"/>
    <property type="match status" value="1"/>
</dbReference>
<organism evidence="5 6">
    <name type="scientific">Corynebacterium suicordis DSM 45110</name>
    <dbReference type="NCBI Taxonomy" id="1121369"/>
    <lineage>
        <taxon>Bacteria</taxon>
        <taxon>Bacillati</taxon>
        <taxon>Actinomycetota</taxon>
        <taxon>Actinomycetes</taxon>
        <taxon>Mycobacteriales</taxon>
        <taxon>Corynebacteriaceae</taxon>
        <taxon>Corynebacterium</taxon>
    </lineage>
</organism>
<evidence type="ECO:0000313" key="6">
    <source>
        <dbReference type="Proteomes" id="UP000635902"/>
    </source>
</evidence>
<evidence type="ECO:0000256" key="1">
    <source>
        <dbReference type="ARBA" id="ARBA00023002"/>
    </source>
</evidence>
<dbReference type="Gene3D" id="3.40.309.10">
    <property type="entry name" value="Aldehyde Dehydrogenase, Chain A, domain 2"/>
    <property type="match status" value="1"/>
</dbReference>
<dbReference type="PANTHER" id="PTHR43353:SF5">
    <property type="entry name" value="SUCCINATE-SEMIALDEHYDE DEHYDROGENASE, MITOCHONDRIAL"/>
    <property type="match status" value="1"/>
</dbReference>
<protein>
    <submittedName>
        <fullName evidence="5">NAD-dependent succinate-semialdehyde dehydrogenase</fullName>
    </submittedName>
</protein>
<gene>
    <name evidence="5" type="ORF">IRY30_08135</name>
</gene>
<dbReference type="PANTHER" id="PTHR43353">
    <property type="entry name" value="SUCCINATE-SEMIALDEHYDE DEHYDROGENASE, MITOCHONDRIAL"/>
    <property type="match status" value="1"/>
</dbReference>
<dbReference type="SUPFAM" id="SSF53720">
    <property type="entry name" value="ALDH-like"/>
    <property type="match status" value="1"/>
</dbReference>
<dbReference type="RefSeq" id="WP_194556905.1">
    <property type="nucleotide sequence ID" value="NZ_JADKMY010000002.1"/>
</dbReference>
<dbReference type="Pfam" id="PF00171">
    <property type="entry name" value="Aldedh"/>
    <property type="match status" value="1"/>
</dbReference>
<sequence>MTEQQFQTTVRAGDREITVPTGLFLGGKFTSGSESETFAVVDASTGQEFASVASATTSDANTAMDNAAAAQKTWGETSPMERSELLYKIFELIKENTDDLALLQSLELGRALKDSVGEVAYSAEFFRWFSQQAMAITGDYRVAPKGDSRVVVSHQPVGPVLAITPWNFPLAMIARKVAPALAAGCTIVVKPAQMTPLSALYLANLMREAGVPEGVVQILPTKSAKNVSVLLDDDRLRKFTFTGSTEVGQSLASKAMEKTMRVSLELGGNAPFVVLEDADMDKAVSAAMEAKMRGAGQVCIAANRFLVHESLAAEFTQRVVKEVSEMTMGPGVQEGLDVGAMVSEEERDKVRDLVEGAVKEGAKVEHGGVEELENLRETHPDLDPEGFWFPPTVLSGVKPDAEIANTEIFGPVLAIQTFADAEEGLELANNTPFGLAGYVCGENLKETLQFAEKMECGMVAVNRGVLSDASAPFGGVKASGVGREGGFEGISEFLEPRYISLEG</sequence>
<dbReference type="InterPro" id="IPR015590">
    <property type="entry name" value="Aldehyde_DH_dom"/>
</dbReference>
<dbReference type="InterPro" id="IPR029510">
    <property type="entry name" value="Ald_DH_CS_GLU"/>
</dbReference>
<feature type="active site" evidence="2">
    <location>
        <position position="265"/>
    </location>
</feature>
<keyword evidence="6" id="KW-1185">Reference proteome</keyword>
<dbReference type="InterPro" id="IPR016161">
    <property type="entry name" value="Ald_DH/histidinol_DH"/>
</dbReference>
<evidence type="ECO:0000256" key="2">
    <source>
        <dbReference type="PROSITE-ProRule" id="PRU10007"/>
    </source>
</evidence>
<keyword evidence="1 3" id="KW-0560">Oxidoreductase</keyword>
<dbReference type="InterPro" id="IPR050740">
    <property type="entry name" value="Aldehyde_DH_Superfamily"/>
</dbReference>
<dbReference type="InterPro" id="IPR016163">
    <property type="entry name" value="Ald_DH_C"/>
</dbReference>
<feature type="domain" description="Aldehyde dehydrogenase" evidence="4">
    <location>
        <begin position="33"/>
        <end position="498"/>
    </location>
</feature>
<accession>A0ABR9ZKT5</accession>
<evidence type="ECO:0000313" key="5">
    <source>
        <dbReference type="EMBL" id="MBF4554038.1"/>
    </source>
</evidence>